<keyword evidence="2" id="KW-1185">Reference proteome</keyword>
<feature type="non-terminal residue" evidence="1">
    <location>
        <position position="1"/>
    </location>
</feature>
<gene>
    <name evidence="1" type="ORF">EC957_010708</name>
</gene>
<name>A0A9P6JXI1_9FUNG</name>
<reference evidence="1" key="1">
    <citation type="journal article" date="2020" name="Fungal Divers.">
        <title>Resolving the Mortierellaceae phylogeny through synthesis of multi-gene phylogenetics and phylogenomics.</title>
        <authorList>
            <person name="Vandepol N."/>
            <person name="Liber J."/>
            <person name="Desiro A."/>
            <person name="Na H."/>
            <person name="Kennedy M."/>
            <person name="Barry K."/>
            <person name="Grigoriev I.V."/>
            <person name="Miller A.N."/>
            <person name="O'Donnell K."/>
            <person name="Stajich J.E."/>
            <person name="Bonito G."/>
        </authorList>
    </citation>
    <scope>NUCLEOTIDE SEQUENCE</scope>
    <source>
        <strain evidence="1">NRRL 2591</strain>
    </source>
</reference>
<sequence>TESIRHYTVAAHAKLSSNSINKALTLNAIDSAQEVRRGARQACREFEGRKWRLRELRDQEIRMKRV</sequence>
<evidence type="ECO:0000313" key="2">
    <source>
        <dbReference type="Proteomes" id="UP000723463"/>
    </source>
</evidence>
<protein>
    <submittedName>
        <fullName evidence="1">Uncharacterized protein</fullName>
    </submittedName>
</protein>
<accession>A0A9P6JXI1</accession>
<proteinExistence type="predicted"/>
<evidence type="ECO:0000313" key="1">
    <source>
        <dbReference type="EMBL" id="KAF9536483.1"/>
    </source>
</evidence>
<comment type="caution">
    <text evidence="1">The sequence shown here is derived from an EMBL/GenBank/DDBJ whole genome shotgun (WGS) entry which is preliminary data.</text>
</comment>
<dbReference type="EMBL" id="JAAAXW010000693">
    <property type="protein sequence ID" value="KAF9536483.1"/>
    <property type="molecule type" value="Genomic_DNA"/>
</dbReference>
<dbReference type="AlphaFoldDB" id="A0A9P6JXI1"/>
<feature type="non-terminal residue" evidence="1">
    <location>
        <position position="66"/>
    </location>
</feature>
<dbReference type="Proteomes" id="UP000723463">
    <property type="component" value="Unassembled WGS sequence"/>
</dbReference>
<organism evidence="1 2">
    <name type="scientific">Mortierella hygrophila</name>
    <dbReference type="NCBI Taxonomy" id="979708"/>
    <lineage>
        <taxon>Eukaryota</taxon>
        <taxon>Fungi</taxon>
        <taxon>Fungi incertae sedis</taxon>
        <taxon>Mucoromycota</taxon>
        <taxon>Mortierellomycotina</taxon>
        <taxon>Mortierellomycetes</taxon>
        <taxon>Mortierellales</taxon>
        <taxon>Mortierellaceae</taxon>
        <taxon>Mortierella</taxon>
    </lineage>
</organism>